<comment type="caution">
    <text evidence="2">The sequence shown here is derived from an EMBL/GenBank/DDBJ whole genome shotgun (WGS) entry which is preliminary data.</text>
</comment>
<dbReference type="AlphaFoldDB" id="A0A2K1P817"/>
<reference evidence="2 3" key="1">
    <citation type="submission" date="2013-12" db="EMBL/GenBank/DDBJ databases">
        <title>Comparative genomics of Petrotoga isolates.</title>
        <authorList>
            <person name="Nesbo C.L."/>
            <person name="Charchuk R."/>
            <person name="Chow K."/>
        </authorList>
    </citation>
    <scope>NUCLEOTIDE SEQUENCE [LARGE SCALE GENOMIC DNA]</scope>
    <source>
        <strain evidence="2 3">DSM 10691</strain>
    </source>
</reference>
<dbReference type="EMBL" id="AZRM01000045">
    <property type="protein sequence ID" value="PNR98923.1"/>
    <property type="molecule type" value="Genomic_DNA"/>
</dbReference>
<dbReference type="GO" id="GO:0003676">
    <property type="term" value="F:nucleic acid binding"/>
    <property type="evidence" value="ECO:0007669"/>
    <property type="project" value="InterPro"/>
</dbReference>
<feature type="domain" description="Integrase catalytic" evidence="1">
    <location>
        <begin position="157"/>
        <end position="320"/>
    </location>
</feature>
<dbReference type="SUPFAM" id="SSF53098">
    <property type="entry name" value="Ribonuclease H-like"/>
    <property type="match status" value="1"/>
</dbReference>
<evidence type="ECO:0000313" key="2">
    <source>
        <dbReference type="EMBL" id="PNR98923.1"/>
    </source>
</evidence>
<dbReference type="PANTHER" id="PTHR46889">
    <property type="entry name" value="TRANSPOSASE INSF FOR INSERTION SEQUENCE IS3B-RELATED"/>
    <property type="match status" value="1"/>
</dbReference>
<dbReference type="Pfam" id="PF00665">
    <property type="entry name" value="rve"/>
    <property type="match status" value="1"/>
</dbReference>
<dbReference type="PROSITE" id="PS50994">
    <property type="entry name" value="INTEGRASE"/>
    <property type="match status" value="1"/>
</dbReference>
<keyword evidence="3" id="KW-1185">Reference proteome</keyword>
<dbReference type="Proteomes" id="UP000236199">
    <property type="component" value="Unassembled WGS sequence"/>
</dbReference>
<protein>
    <submittedName>
        <fullName evidence="2">Integrase</fullName>
    </submittedName>
</protein>
<dbReference type="PANTHER" id="PTHR46889:SF4">
    <property type="entry name" value="TRANSPOSASE INSO FOR INSERTION SEQUENCE ELEMENT IS911B-RELATED"/>
    <property type="match status" value="1"/>
</dbReference>
<dbReference type="RefSeq" id="WP_169926353.1">
    <property type="nucleotide sequence ID" value="NZ_AZRM01000045.1"/>
</dbReference>
<evidence type="ECO:0000313" key="3">
    <source>
        <dbReference type="Proteomes" id="UP000236199"/>
    </source>
</evidence>
<name>A0A2K1P817_9BACT</name>
<dbReference type="InterPro" id="IPR048020">
    <property type="entry name" value="Transpos_IS3"/>
</dbReference>
<evidence type="ECO:0000259" key="1">
    <source>
        <dbReference type="PROSITE" id="PS50994"/>
    </source>
</evidence>
<gene>
    <name evidence="2" type="ORF">X928_08370</name>
</gene>
<dbReference type="GO" id="GO:0015074">
    <property type="term" value="P:DNA integration"/>
    <property type="evidence" value="ECO:0007669"/>
    <property type="project" value="InterPro"/>
</dbReference>
<dbReference type="InterPro" id="IPR036397">
    <property type="entry name" value="RNaseH_sf"/>
</dbReference>
<dbReference type="Gene3D" id="3.30.420.10">
    <property type="entry name" value="Ribonuclease H-like superfamily/Ribonuclease H"/>
    <property type="match status" value="1"/>
</dbReference>
<dbReference type="InterPro" id="IPR050900">
    <property type="entry name" value="Transposase_IS3/IS150/IS904"/>
</dbReference>
<organism evidence="2 3">
    <name type="scientific">Petrotoga miotherma DSM 10691</name>
    <dbReference type="NCBI Taxonomy" id="1434326"/>
    <lineage>
        <taxon>Bacteria</taxon>
        <taxon>Thermotogati</taxon>
        <taxon>Thermotogota</taxon>
        <taxon>Thermotogae</taxon>
        <taxon>Petrotogales</taxon>
        <taxon>Petrotogaceae</taxon>
        <taxon>Petrotoga</taxon>
    </lineage>
</organism>
<proteinExistence type="predicted"/>
<dbReference type="InterPro" id="IPR012337">
    <property type="entry name" value="RNaseH-like_sf"/>
</dbReference>
<sequence>MENRHADFKSTPILDIQYVNRLHREYGVSLSYLFEEFNVKPNTYYYKTRLFLDTSSLSKKKHSNSKTRGFCYTVNGDKVPDEFVIAELIKIKEHLNMYVSKHYLKTLGSTKLCAYFKKNYGIIINHKKMSRLKHEIGLVGKYTNHSPHPRRGPQKHIATAPNQFWEMDIKYFKTKDGYVQVFSIIDTFDRQIVGSYVGPSCKSKDIIKTIFEALRHRGISGKGLIIRSDNGTQFTSLLTENFMRNVGILHEFGYPHNPDCQAFIESFHSSVQREFVPLNTFTNISDFTMKYKVYLDFYLNIRPHGSLNYLTPNEFHVSYKENRIKIKEIKEKLTIFE</sequence>
<dbReference type="InterPro" id="IPR001584">
    <property type="entry name" value="Integrase_cat-core"/>
</dbReference>
<accession>A0A2K1P817</accession>
<dbReference type="NCBIfam" id="NF033516">
    <property type="entry name" value="transpos_IS3"/>
    <property type="match status" value="1"/>
</dbReference>